<dbReference type="AlphaFoldDB" id="A0A811KBP2"/>
<dbReference type="EMBL" id="CAJFCW020000002">
    <property type="protein sequence ID" value="CAG9097636.1"/>
    <property type="molecule type" value="Genomic_DNA"/>
</dbReference>
<protein>
    <submittedName>
        <fullName evidence="1">Uncharacterized protein</fullName>
    </submittedName>
</protein>
<evidence type="ECO:0000313" key="2">
    <source>
        <dbReference type="Proteomes" id="UP000614601"/>
    </source>
</evidence>
<evidence type="ECO:0000313" key="1">
    <source>
        <dbReference type="EMBL" id="CAD5212803.1"/>
    </source>
</evidence>
<keyword evidence="2" id="KW-1185">Reference proteome</keyword>
<accession>A0A811KBP2</accession>
<dbReference type="PANTHER" id="PTHR38608:SF4">
    <property type="entry name" value="PROTEIN CBG07207"/>
    <property type="match status" value="1"/>
</dbReference>
<dbReference type="Proteomes" id="UP000614601">
    <property type="component" value="Unassembled WGS sequence"/>
</dbReference>
<gene>
    <name evidence="1" type="ORF">BOKJ2_LOCUS4604</name>
</gene>
<comment type="caution">
    <text evidence="1">The sequence shown here is derived from an EMBL/GenBank/DDBJ whole genome shotgun (WGS) entry which is preliminary data.</text>
</comment>
<dbReference type="PANTHER" id="PTHR38608">
    <property type="entry name" value="PROTEIN CBG07207"/>
    <property type="match status" value="1"/>
</dbReference>
<dbReference type="EMBL" id="CAJFDH010000002">
    <property type="protein sequence ID" value="CAD5212803.1"/>
    <property type="molecule type" value="Genomic_DNA"/>
</dbReference>
<sequence length="134" mass="15230">MLGMMNSPTDAVDFYATPSSTSRFQDNADIRVFSEQKERRQISYTKDGRKLVDGKLEEQSEITSDPAKAWNRLILNRIATNQIPKENIEKKQSKAKRILNRLSGKKDNSEPMPEITIVEPVTVTSANFKVLEKS</sequence>
<proteinExistence type="predicted"/>
<organism evidence="1 2">
    <name type="scientific">Bursaphelenchus okinawaensis</name>
    <dbReference type="NCBI Taxonomy" id="465554"/>
    <lineage>
        <taxon>Eukaryota</taxon>
        <taxon>Metazoa</taxon>
        <taxon>Ecdysozoa</taxon>
        <taxon>Nematoda</taxon>
        <taxon>Chromadorea</taxon>
        <taxon>Rhabditida</taxon>
        <taxon>Tylenchina</taxon>
        <taxon>Tylenchomorpha</taxon>
        <taxon>Aphelenchoidea</taxon>
        <taxon>Aphelenchoididae</taxon>
        <taxon>Bursaphelenchus</taxon>
    </lineage>
</organism>
<dbReference type="OrthoDB" id="5821797at2759"/>
<dbReference type="Proteomes" id="UP000783686">
    <property type="component" value="Unassembled WGS sequence"/>
</dbReference>
<name>A0A811KBP2_9BILA</name>
<reference evidence="1" key="1">
    <citation type="submission" date="2020-09" db="EMBL/GenBank/DDBJ databases">
        <authorList>
            <person name="Kikuchi T."/>
        </authorList>
    </citation>
    <scope>NUCLEOTIDE SEQUENCE</scope>
    <source>
        <strain evidence="1">SH1</strain>
    </source>
</reference>